<sequence>MRTRRSGFCRRPGTSTEVDLACELKLALQIAFPGETAGSNEQRGL</sequence>
<gene>
    <name evidence="1" type="ORF">OP10G_3645</name>
</gene>
<dbReference type="EMBL" id="CP007139">
    <property type="protein sequence ID" value="AIE87013.1"/>
    <property type="molecule type" value="Genomic_DNA"/>
</dbReference>
<proteinExistence type="predicted"/>
<organism evidence="1 2">
    <name type="scientific">Fimbriimonas ginsengisoli Gsoil 348</name>
    <dbReference type="NCBI Taxonomy" id="661478"/>
    <lineage>
        <taxon>Bacteria</taxon>
        <taxon>Bacillati</taxon>
        <taxon>Armatimonadota</taxon>
        <taxon>Fimbriimonadia</taxon>
        <taxon>Fimbriimonadales</taxon>
        <taxon>Fimbriimonadaceae</taxon>
        <taxon>Fimbriimonas</taxon>
    </lineage>
</organism>
<dbReference type="HOGENOM" id="CLU_3200098_0_0_0"/>
<dbReference type="Proteomes" id="UP000027982">
    <property type="component" value="Chromosome"/>
</dbReference>
<protein>
    <submittedName>
        <fullName evidence="1">Uncharacterized protein</fullName>
    </submittedName>
</protein>
<accession>A0A068NU05</accession>
<dbReference type="AlphaFoldDB" id="A0A068NU05"/>
<keyword evidence="2" id="KW-1185">Reference proteome</keyword>
<evidence type="ECO:0000313" key="2">
    <source>
        <dbReference type="Proteomes" id="UP000027982"/>
    </source>
</evidence>
<name>A0A068NU05_FIMGI</name>
<dbReference type="KEGG" id="fgi:OP10G_3645"/>
<reference evidence="1 2" key="1">
    <citation type="journal article" date="2014" name="PLoS ONE">
        <title>The first complete genome sequence of the class fimbriimonadia in the phylum armatimonadetes.</title>
        <authorList>
            <person name="Hu Z.Y."/>
            <person name="Wang Y.Z."/>
            <person name="Im W.T."/>
            <person name="Wang S.Y."/>
            <person name="Zhao G.P."/>
            <person name="Zheng H.J."/>
            <person name="Quan Z.X."/>
        </authorList>
    </citation>
    <scope>NUCLEOTIDE SEQUENCE [LARGE SCALE GENOMIC DNA]</scope>
    <source>
        <strain evidence="1">Gsoil 348</strain>
    </source>
</reference>
<evidence type="ECO:0000313" key="1">
    <source>
        <dbReference type="EMBL" id="AIE87013.1"/>
    </source>
</evidence>